<comment type="caution">
    <text evidence="1">The sequence shown here is derived from an EMBL/GenBank/DDBJ whole genome shotgun (WGS) entry which is preliminary data.</text>
</comment>
<name>A0AAW0GN37_9APHY</name>
<accession>A0AAW0GN37</accession>
<evidence type="ECO:0008006" key="3">
    <source>
        <dbReference type="Google" id="ProtNLM"/>
    </source>
</evidence>
<reference evidence="1 2" key="1">
    <citation type="submission" date="2022-09" db="EMBL/GenBank/DDBJ databases">
        <authorList>
            <person name="Palmer J.M."/>
        </authorList>
    </citation>
    <scope>NUCLEOTIDE SEQUENCE [LARGE SCALE GENOMIC DNA]</scope>
    <source>
        <strain evidence="1 2">DSM 7382</strain>
    </source>
</reference>
<keyword evidence="2" id="KW-1185">Reference proteome</keyword>
<dbReference type="Proteomes" id="UP001385951">
    <property type="component" value="Unassembled WGS sequence"/>
</dbReference>
<sequence>MVLDLSRVSDADVEHEITQLSQELARLKAHLNSRRSVSHLPPEILLHIFSLIVDEWKSELDWDRQRYHWCPAPSSYTWLPITHVFHYWRVVALQTPGLWDHLVLNNIPSIGTMLERSQSTSISLFYWPNDMIVDTTELDILEILHPHLHRVNLLQIVSAVPFHHLSGHLFSCSLPSIETITFSIVDDYTYGDELPTNQTEPFTSWMDAGYDALLRVSLCRIPLAGVQAAVHSSLRHLSLHALPFSITMSMLLVILERTPLLESLSLIHATPHVPSSVMDLSEPDKIMTLPHLRSLQVVAAGASSVNFLRHISYPVTVSIEVSIDELEYLDITPGTLGFQLAAKLPQNLRCISLRADRQGFQLFGWVGNERGVDLTGSAVSALCSIQIRFIQIQDGWMSCWTFCNMVLKLLSETLEVLHMDIDAGNGFAQFGQDVWDEEVYNAIITKAINIRKIYISSIHHLLHILPPFEEAGDTQDSDANSQTPLPLLIYLWIEKVSAGDVACLNAILRGRERAGKMVEVLSVPYYDGTYQETAGLVKHLEVRCHRSEST</sequence>
<dbReference type="AlphaFoldDB" id="A0AAW0GN37"/>
<evidence type="ECO:0000313" key="1">
    <source>
        <dbReference type="EMBL" id="KAK7691014.1"/>
    </source>
</evidence>
<organism evidence="1 2">
    <name type="scientific">Cerrena zonata</name>
    <dbReference type="NCBI Taxonomy" id="2478898"/>
    <lineage>
        <taxon>Eukaryota</taxon>
        <taxon>Fungi</taxon>
        <taxon>Dikarya</taxon>
        <taxon>Basidiomycota</taxon>
        <taxon>Agaricomycotina</taxon>
        <taxon>Agaricomycetes</taxon>
        <taxon>Polyporales</taxon>
        <taxon>Cerrenaceae</taxon>
        <taxon>Cerrena</taxon>
    </lineage>
</organism>
<gene>
    <name evidence="1" type="ORF">QCA50_006117</name>
</gene>
<dbReference type="EMBL" id="JASBNA010000006">
    <property type="protein sequence ID" value="KAK7691014.1"/>
    <property type="molecule type" value="Genomic_DNA"/>
</dbReference>
<protein>
    <recommendedName>
        <fullName evidence="3">F-box domain-containing protein</fullName>
    </recommendedName>
</protein>
<evidence type="ECO:0000313" key="2">
    <source>
        <dbReference type="Proteomes" id="UP001385951"/>
    </source>
</evidence>
<proteinExistence type="predicted"/>